<dbReference type="PRINTS" id="PR00080">
    <property type="entry name" value="SDRFAMILY"/>
</dbReference>
<evidence type="ECO:0000313" key="5">
    <source>
        <dbReference type="EMBL" id="TWF79755.1"/>
    </source>
</evidence>
<dbReference type="OrthoDB" id="3212478at2"/>
<evidence type="ECO:0000256" key="4">
    <source>
        <dbReference type="RuleBase" id="RU000363"/>
    </source>
</evidence>
<dbReference type="SUPFAM" id="SSF51735">
    <property type="entry name" value="NAD(P)-binding Rossmann-fold domains"/>
    <property type="match status" value="1"/>
</dbReference>
<comment type="caution">
    <text evidence="5">The sequence shown here is derived from an EMBL/GenBank/DDBJ whole genome shotgun (WGS) entry which is preliminary data.</text>
</comment>
<dbReference type="PANTHER" id="PTHR43391:SF14">
    <property type="entry name" value="DEHYDROGENASE_REDUCTASE SDR FAMILY PROTEIN 7-LIKE"/>
    <property type="match status" value="1"/>
</dbReference>
<keyword evidence="3" id="KW-0560">Oxidoreductase</keyword>
<evidence type="ECO:0000256" key="2">
    <source>
        <dbReference type="ARBA" id="ARBA00022857"/>
    </source>
</evidence>
<accession>A0A561SY08</accession>
<proteinExistence type="inferred from homology"/>
<dbReference type="PANTHER" id="PTHR43391">
    <property type="entry name" value="RETINOL DEHYDROGENASE-RELATED"/>
    <property type="match status" value="1"/>
</dbReference>
<dbReference type="InterPro" id="IPR002347">
    <property type="entry name" value="SDR_fam"/>
</dbReference>
<reference evidence="5 6" key="1">
    <citation type="submission" date="2019-06" db="EMBL/GenBank/DDBJ databases">
        <title>Sequencing the genomes of 1000 actinobacteria strains.</title>
        <authorList>
            <person name="Klenk H.-P."/>
        </authorList>
    </citation>
    <scope>NUCLEOTIDE SEQUENCE [LARGE SCALE GENOMIC DNA]</scope>
    <source>
        <strain evidence="5 6">DSM 45671</strain>
    </source>
</reference>
<dbReference type="RefSeq" id="WP_147258555.1">
    <property type="nucleotide sequence ID" value="NZ_VIWU01000001.1"/>
</dbReference>
<dbReference type="InterPro" id="IPR020904">
    <property type="entry name" value="Sc_DH/Rdtase_CS"/>
</dbReference>
<name>A0A561SY08_9PSEU</name>
<dbReference type="PRINTS" id="PR00081">
    <property type="entry name" value="GDHRDH"/>
</dbReference>
<dbReference type="Pfam" id="PF00106">
    <property type="entry name" value="adh_short"/>
    <property type="match status" value="1"/>
</dbReference>
<organism evidence="5 6">
    <name type="scientific">Pseudonocardia hierapolitana</name>
    <dbReference type="NCBI Taxonomy" id="1128676"/>
    <lineage>
        <taxon>Bacteria</taxon>
        <taxon>Bacillati</taxon>
        <taxon>Actinomycetota</taxon>
        <taxon>Actinomycetes</taxon>
        <taxon>Pseudonocardiales</taxon>
        <taxon>Pseudonocardiaceae</taxon>
        <taxon>Pseudonocardia</taxon>
    </lineage>
</organism>
<dbReference type="InterPro" id="IPR036291">
    <property type="entry name" value="NAD(P)-bd_dom_sf"/>
</dbReference>
<evidence type="ECO:0000256" key="3">
    <source>
        <dbReference type="ARBA" id="ARBA00023002"/>
    </source>
</evidence>
<gene>
    <name evidence="5" type="ORF">FHX44_115689</name>
</gene>
<dbReference type="Gene3D" id="3.40.50.720">
    <property type="entry name" value="NAD(P)-binding Rossmann-like Domain"/>
    <property type="match status" value="1"/>
</dbReference>
<protein>
    <submittedName>
        <fullName evidence="5">Short-subunit dehydrogenase</fullName>
    </submittedName>
</protein>
<dbReference type="PROSITE" id="PS00061">
    <property type="entry name" value="ADH_SHORT"/>
    <property type="match status" value="1"/>
</dbReference>
<comment type="similarity">
    <text evidence="1 4">Belongs to the short-chain dehydrogenases/reductases (SDR) family.</text>
</comment>
<dbReference type="EMBL" id="VIWU01000001">
    <property type="protein sequence ID" value="TWF79755.1"/>
    <property type="molecule type" value="Genomic_DNA"/>
</dbReference>
<evidence type="ECO:0000256" key="1">
    <source>
        <dbReference type="ARBA" id="ARBA00006484"/>
    </source>
</evidence>
<dbReference type="Proteomes" id="UP000321261">
    <property type="component" value="Unassembled WGS sequence"/>
</dbReference>
<sequence length="243" mass="25466">MTAVAGSSVMITGANRGIGRALLEEALRRGAQRVYAGTRGSFAHPDHRVTVLQFDVTDPAQTQQAARQVPALDILVNNAGVALYDDLSDRAVLERQLAVNLFGVHGVTQAFLPLLTRTGGAVVNNLAVAAVAPLPIIPAYSISKAAALSLTLSQRALLADRGVRVHAVLTGPTDTDMSRDFDAPKASPESVARAVFDGVENEEDDIFPDSMSQAMAAAWRHGPATVLEREYAALAAAAAESSA</sequence>
<keyword evidence="2" id="KW-0521">NADP</keyword>
<dbReference type="AlphaFoldDB" id="A0A561SY08"/>
<evidence type="ECO:0000313" key="6">
    <source>
        <dbReference type="Proteomes" id="UP000321261"/>
    </source>
</evidence>
<keyword evidence="6" id="KW-1185">Reference proteome</keyword>
<dbReference type="GO" id="GO:0016491">
    <property type="term" value="F:oxidoreductase activity"/>
    <property type="evidence" value="ECO:0007669"/>
    <property type="project" value="UniProtKB-KW"/>
</dbReference>